<dbReference type="eggNOG" id="COG1266">
    <property type="taxonomic scope" value="Bacteria"/>
</dbReference>
<evidence type="ECO:0000256" key="1">
    <source>
        <dbReference type="SAM" id="Phobius"/>
    </source>
</evidence>
<proteinExistence type="predicted"/>
<dbReference type="InterPro" id="IPR003675">
    <property type="entry name" value="Rce1/LyrA-like_dom"/>
</dbReference>
<accession>A0A1I4WPS7</accession>
<sequence>MKYFNAYSAIIILLLWTAITLGPNVYALNGKTKELGEGLGNGLSYSIAGAALFIFLVTILSGNLKITGLVLKNSQNLQILYFQIVIILIVIAFLCYHFDVIKGNGIAWTFGNCLLVGISEELMFRGILLSAFTKSWGFRKAAFAVVVIFGSIHILNALTTGKLGEGFLQAFMAMCTGILFLAYRVKNLTIFFAILLHAIWDFVVFLLSDTLKLIKVEENIILNLCLELILIASPIAFGMYGLYLLTRKKASEDYLVSQKLNY</sequence>
<dbReference type="Pfam" id="PF02517">
    <property type="entry name" value="Rce1-like"/>
    <property type="match status" value="1"/>
</dbReference>
<reference evidence="4" key="1">
    <citation type="submission" date="2016-10" db="EMBL/GenBank/DDBJ databases">
        <authorList>
            <person name="Varghese N."/>
            <person name="Submissions S."/>
        </authorList>
    </citation>
    <scope>NUCLEOTIDE SEQUENCE [LARGE SCALE GENOMIC DNA]</scope>
    <source>
        <strain evidence="4">DSM 4002</strain>
    </source>
</reference>
<dbReference type="PANTHER" id="PTHR36435">
    <property type="entry name" value="SLR1288 PROTEIN"/>
    <property type="match status" value="1"/>
</dbReference>
<evidence type="ECO:0000313" key="3">
    <source>
        <dbReference type="EMBL" id="SFN15778.1"/>
    </source>
</evidence>
<keyword evidence="1" id="KW-0812">Transmembrane</keyword>
<keyword evidence="1" id="KW-1133">Transmembrane helix</keyword>
<feature type="transmembrane region" description="Helical" evidence="1">
    <location>
        <begin position="166"/>
        <end position="183"/>
    </location>
</feature>
<evidence type="ECO:0000313" key="4">
    <source>
        <dbReference type="Proteomes" id="UP000182961"/>
    </source>
</evidence>
<dbReference type="GO" id="GO:0080120">
    <property type="term" value="P:CAAX-box protein maturation"/>
    <property type="evidence" value="ECO:0007669"/>
    <property type="project" value="UniProtKB-ARBA"/>
</dbReference>
<feature type="transmembrane region" description="Helical" evidence="1">
    <location>
        <begin position="79"/>
        <end position="99"/>
    </location>
</feature>
<evidence type="ECO:0000259" key="2">
    <source>
        <dbReference type="Pfam" id="PF02517"/>
    </source>
</evidence>
<dbReference type="PANTHER" id="PTHR36435:SF1">
    <property type="entry name" value="CAAX AMINO TERMINAL PROTEASE FAMILY PROTEIN"/>
    <property type="match status" value="1"/>
</dbReference>
<gene>
    <name evidence="3" type="ORF">SAMN05444143_10751</name>
</gene>
<name>A0A1I4WPS7_9FLAO</name>
<dbReference type="InterPro" id="IPR052710">
    <property type="entry name" value="CAAX_protease"/>
</dbReference>
<feature type="transmembrane region" description="Helical" evidence="1">
    <location>
        <begin position="220"/>
        <end position="245"/>
    </location>
</feature>
<organism evidence="3 4">
    <name type="scientific">Flavobacterium succinicans</name>
    <dbReference type="NCBI Taxonomy" id="29536"/>
    <lineage>
        <taxon>Bacteria</taxon>
        <taxon>Pseudomonadati</taxon>
        <taxon>Bacteroidota</taxon>
        <taxon>Flavobacteriia</taxon>
        <taxon>Flavobacteriales</taxon>
        <taxon>Flavobacteriaceae</taxon>
        <taxon>Flavobacterium</taxon>
    </lineage>
</organism>
<dbReference type="Proteomes" id="UP000182961">
    <property type="component" value="Unassembled WGS sequence"/>
</dbReference>
<feature type="transmembrane region" description="Helical" evidence="1">
    <location>
        <begin position="190"/>
        <end position="208"/>
    </location>
</feature>
<feature type="transmembrane region" description="Helical" evidence="1">
    <location>
        <begin position="105"/>
        <end position="129"/>
    </location>
</feature>
<protein>
    <recommendedName>
        <fullName evidence="2">CAAX prenyl protease 2/Lysostaphin resistance protein A-like domain-containing protein</fullName>
    </recommendedName>
</protein>
<keyword evidence="4" id="KW-1185">Reference proteome</keyword>
<feature type="domain" description="CAAX prenyl protease 2/Lysostaphin resistance protein A-like" evidence="2">
    <location>
        <begin position="106"/>
        <end position="203"/>
    </location>
</feature>
<dbReference type="RefSeq" id="WP_024980873.1">
    <property type="nucleotide sequence ID" value="NZ_CBCRUM010000013.1"/>
</dbReference>
<feature type="transmembrane region" description="Helical" evidence="1">
    <location>
        <begin position="43"/>
        <end position="67"/>
    </location>
</feature>
<dbReference type="GO" id="GO:0004175">
    <property type="term" value="F:endopeptidase activity"/>
    <property type="evidence" value="ECO:0007669"/>
    <property type="project" value="UniProtKB-ARBA"/>
</dbReference>
<feature type="transmembrane region" description="Helical" evidence="1">
    <location>
        <begin position="141"/>
        <end position="160"/>
    </location>
</feature>
<dbReference type="AlphaFoldDB" id="A0A1I4WPS7"/>
<keyword evidence="1" id="KW-0472">Membrane</keyword>
<dbReference type="EMBL" id="FOUT01000007">
    <property type="protein sequence ID" value="SFN15778.1"/>
    <property type="molecule type" value="Genomic_DNA"/>
</dbReference>